<comment type="caution">
    <text evidence="3">The sequence shown here is derived from an EMBL/GenBank/DDBJ whole genome shotgun (WGS) entry which is preliminary data.</text>
</comment>
<dbReference type="GO" id="GO:0006974">
    <property type="term" value="P:DNA damage response"/>
    <property type="evidence" value="ECO:0007669"/>
    <property type="project" value="InterPro"/>
</dbReference>
<comment type="similarity">
    <text evidence="1">Belongs to the alkB family.</text>
</comment>
<protein>
    <recommendedName>
        <fullName evidence="2">Fe2OG dioxygenase domain-containing protein</fullName>
    </recommendedName>
</protein>
<dbReference type="GO" id="GO:0005759">
    <property type="term" value="C:mitochondrial matrix"/>
    <property type="evidence" value="ECO:0007669"/>
    <property type="project" value="TreeGrafter"/>
</dbReference>
<dbReference type="EMBL" id="AGSI01000001">
    <property type="protein sequence ID" value="EIE27120.1"/>
    <property type="molecule type" value="Genomic_DNA"/>
</dbReference>
<dbReference type="InterPro" id="IPR037151">
    <property type="entry name" value="AlkB-like_sf"/>
</dbReference>
<keyword evidence="4" id="KW-1185">Reference proteome</keyword>
<dbReference type="PANTHER" id="PTHR21052">
    <property type="entry name" value="SPERMATOGENESIS ASSOCIATED 11-RELATED"/>
    <property type="match status" value="1"/>
</dbReference>
<dbReference type="PROSITE" id="PS51471">
    <property type="entry name" value="FE2OG_OXY"/>
    <property type="match status" value="1"/>
</dbReference>
<evidence type="ECO:0000313" key="3">
    <source>
        <dbReference type="EMBL" id="EIE27120.1"/>
    </source>
</evidence>
<dbReference type="GeneID" id="17045135"/>
<evidence type="ECO:0000313" key="4">
    <source>
        <dbReference type="Proteomes" id="UP000007264"/>
    </source>
</evidence>
<name>I0Z901_COCSC</name>
<feature type="domain" description="Fe2OG dioxygenase" evidence="2">
    <location>
        <begin position="104"/>
        <end position="203"/>
    </location>
</feature>
<dbReference type="GO" id="GO:0006631">
    <property type="term" value="P:fatty acid metabolic process"/>
    <property type="evidence" value="ECO:0007669"/>
    <property type="project" value="TreeGrafter"/>
</dbReference>
<dbReference type="Pfam" id="PF13532">
    <property type="entry name" value="2OG-FeII_Oxy_2"/>
    <property type="match status" value="1"/>
</dbReference>
<dbReference type="InterPro" id="IPR005123">
    <property type="entry name" value="Oxoglu/Fe-dep_dioxygenase_dom"/>
</dbReference>
<reference evidence="3 4" key="1">
    <citation type="journal article" date="2012" name="Genome Biol.">
        <title>The genome of the polar eukaryotic microalga coccomyxa subellipsoidea reveals traits of cold adaptation.</title>
        <authorList>
            <person name="Blanc G."/>
            <person name="Agarkova I."/>
            <person name="Grimwood J."/>
            <person name="Kuo A."/>
            <person name="Brueggeman A."/>
            <person name="Dunigan D."/>
            <person name="Gurnon J."/>
            <person name="Ladunga I."/>
            <person name="Lindquist E."/>
            <person name="Lucas S."/>
            <person name="Pangilinan J."/>
            <person name="Proschold T."/>
            <person name="Salamov A."/>
            <person name="Schmutz J."/>
            <person name="Weeks D."/>
            <person name="Yamada T."/>
            <person name="Claverie J.M."/>
            <person name="Grigoriev I."/>
            <person name="Van Etten J."/>
            <person name="Lomsadze A."/>
            <person name="Borodovsky M."/>
        </authorList>
    </citation>
    <scope>NUCLEOTIDE SEQUENCE [LARGE SCALE GENOMIC DNA]</scope>
    <source>
        <strain evidence="3 4">C-169</strain>
    </source>
</reference>
<gene>
    <name evidence="3" type="ORF">COCSUDRAFT_55144</name>
</gene>
<dbReference type="AlphaFoldDB" id="I0Z901"/>
<dbReference type="InterPro" id="IPR027450">
    <property type="entry name" value="AlkB-like"/>
</dbReference>
<proteinExistence type="inferred from homology"/>
<evidence type="ECO:0000256" key="1">
    <source>
        <dbReference type="ARBA" id="ARBA00007879"/>
    </source>
</evidence>
<evidence type="ECO:0000259" key="2">
    <source>
        <dbReference type="PROSITE" id="PS51471"/>
    </source>
</evidence>
<organism evidence="3 4">
    <name type="scientific">Coccomyxa subellipsoidea (strain C-169)</name>
    <name type="common">Green microalga</name>
    <dbReference type="NCBI Taxonomy" id="574566"/>
    <lineage>
        <taxon>Eukaryota</taxon>
        <taxon>Viridiplantae</taxon>
        <taxon>Chlorophyta</taxon>
        <taxon>core chlorophytes</taxon>
        <taxon>Trebouxiophyceae</taxon>
        <taxon>Trebouxiophyceae incertae sedis</taxon>
        <taxon>Coccomyxaceae</taxon>
        <taxon>Coccomyxa</taxon>
        <taxon>Coccomyxa subellipsoidea</taxon>
    </lineage>
</organism>
<accession>I0Z901</accession>
<dbReference type="eggNOG" id="KOG4176">
    <property type="taxonomic scope" value="Eukaryota"/>
</dbReference>
<sequence>MAAHATQNKERIKAVLLEVFGASDDEEDDVKQHAIIEGSHHCPNVVSDAMQEAVMKGIAAEGWFDDDGMNQAMCFGSLPVWATKLASTLPAHLFSKQIQGRTPVFDQLTANAYESGDGICAHVDLDRFEDGIAIVSLGSSAVMDFTRGSCHERLLLRPGDVLLLEGEARYKWKHGIASVASEQYGGQHIQRGRRISVTFRKLVPEN</sequence>
<dbReference type="Gene3D" id="2.60.120.590">
    <property type="entry name" value="Alpha-ketoglutarate-dependent dioxygenase AlkB-like"/>
    <property type="match status" value="1"/>
</dbReference>
<dbReference type="PANTHER" id="PTHR21052:SF0">
    <property type="entry name" value="ALPHA-KETOGLUTARATE-DEPENDENT DIOXYGENASE ALKB HOMOLOG 7, MITOCHONDRIAL"/>
    <property type="match status" value="1"/>
</dbReference>
<dbReference type="RefSeq" id="XP_005651664.1">
    <property type="nucleotide sequence ID" value="XM_005651607.1"/>
</dbReference>
<dbReference type="SUPFAM" id="SSF51197">
    <property type="entry name" value="Clavaminate synthase-like"/>
    <property type="match status" value="1"/>
</dbReference>
<dbReference type="Proteomes" id="UP000007264">
    <property type="component" value="Unassembled WGS sequence"/>
</dbReference>
<dbReference type="OrthoDB" id="412814at2759"/>
<dbReference type="KEGG" id="csl:COCSUDRAFT_55144"/>
<dbReference type="InterPro" id="IPR032870">
    <property type="entry name" value="ALKBH7-like"/>
</dbReference>